<dbReference type="InterPro" id="IPR013024">
    <property type="entry name" value="GGCT-like"/>
</dbReference>
<dbReference type="Pfam" id="PF06094">
    <property type="entry name" value="GGACT"/>
    <property type="match status" value="1"/>
</dbReference>
<protein>
    <submittedName>
        <fullName evidence="2">Gamma-glutamylcyclotransferase (GGCT)/AIG2-like uncharacterized protein YtfP</fullName>
    </submittedName>
</protein>
<evidence type="ECO:0000259" key="1">
    <source>
        <dbReference type="Pfam" id="PF06094"/>
    </source>
</evidence>
<dbReference type="RefSeq" id="WP_183495480.1">
    <property type="nucleotide sequence ID" value="NZ_JACIFF010000004.1"/>
</dbReference>
<gene>
    <name evidence="2" type="ORF">GGR28_001847</name>
</gene>
<dbReference type="CDD" id="cd06661">
    <property type="entry name" value="GGCT_like"/>
    <property type="match status" value="1"/>
</dbReference>
<keyword evidence="2" id="KW-0808">Transferase</keyword>
<dbReference type="Gene3D" id="3.10.490.10">
    <property type="entry name" value="Gamma-glutamyl cyclotransferase-like"/>
    <property type="match status" value="1"/>
</dbReference>
<accession>A0A840E7J3</accession>
<dbReference type="GO" id="GO:0016740">
    <property type="term" value="F:transferase activity"/>
    <property type="evidence" value="ECO:0007669"/>
    <property type="project" value="UniProtKB-KW"/>
</dbReference>
<reference evidence="2 3" key="1">
    <citation type="submission" date="2020-08" db="EMBL/GenBank/DDBJ databases">
        <title>Genomic Encyclopedia of Type Strains, Phase IV (KMG-IV): sequencing the most valuable type-strain genomes for metagenomic binning, comparative biology and taxonomic classification.</title>
        <authorList>
            <person name="Goeker M."/>
        </authorList>
    </citation>
    <scope>NUCLEOTIDE SEQUENCE [LARGE SCALE GENOMIC DNA]</scope>
    <source>
        <strain evidence="2 3">DSM 105137</strain>
    </source>
</reference>
<comment type="caution">
    <text evidence="2">The sequence shown here is derived from an EMBL/GenBank/DDBJ whole genome shotgun (WGS) entry which is preliminary data.</text>
</comment>
<name>A0A840E7J3_9BACT</name>
<feature type="domain" description="Gamma-glutamylcyclotransferase AIG2-like" evidence="1">
    <location>
        <begin position="8"/>
        <end position="129"/>
    </location>
</feature>
<dbReference type="AlphaFoldDB" id="A0A840E7J3"/>
<dbReference type="InterPro" id="IPR009288">
    <property type="entry name" value="AIG2-like_dom"/>
</dbReference>
<proteinExistence type="predicted"/>
<dbReference type="EMBL" id="JACIFF010000004">
    <property type="protein sequence ID" value="MBB4079227.1"/>
    <property type="molecule type" value="Genomic_DNA"/>
</dbReference>
<keyword evidence="3" id="KW-1185">Reference proteome</keyword>
<dbReference type="InterPro" id="IPR036568">
    <property type="entry name" value="GGCT-like_sf"/>
</dbReference>
<organism evidence="2 3">
    <name type="scientific">Neolewinella aquimaris</name>
    <dbReference type="NCBI Taxonomy" id="1835722"/>
    <lineage>
        <taxon>Bacteria</taxon>
        <taxon>Pseudomonadati</taxon>
        <taxon>Bacteroidota</taxon>
        <taxon>Saprospiria</taxon>
        <taxon>Saprospirales</taxon>
        <taxon>Lewinellaceae</taxon>
        <taxon>Neolewinella</taxon>
    </lineage>
</organism>
<evidence type="ECO:0000313" key="2">
    <source>
        <dbReference type="EMBL" id="MBB4079227.1"/>
    </source>
</evidence>
<dbReference type="SUPFAM" id="SSF110857">
    <property type="entry name" value="Gamma-glutamyl cyclotransferase-like"/>
    <property type="match status" value="1"/>
</dbReference>
<dbReference type="Proteomes" id="UP000576209">
    <property type="component" value="Unassembled WGS sequence"/>
</dbReference>
<evidence type="ECO:0000313" key="3">
    <source>
        <dbReference type="Proteomes" id="UP000576209"/>
    </source>
</evidence>
<sequence length="145" mass="16014">MSDHPEYLFVYGTLRSDIPSSMSKFLRRRAALVGKATTGGKLVDLGDYPAFVTGSGTARGELYRISPERAEETWELLDAYEGVSGGAGEEYQRTEIDVRVAAGGKFRAQTYAYRKSVGGKPEIPNGDYLPYYRGNSKHQKFTGND</sequence>